<reference evidence="4" key="1">
    <citation type="submission" date="2017-06" db="EMBL/GenBank/DDBJ databases">
        <title>Herbaspirillum phytohormonus sp. nov., isolated from the root nodule of Robinia pseudoacacia in lead-zinc mine.</title>
        <authorList>
            <person name="Fan M."/>
            <person name="Lin Y."/>
        </authorList>
    </citation>
    <scope>NUCLEOTIDE SEQUENCE [LARGE SCALE GENOMIC DNA]</scope>
    <source>
        <strain evidence="4">SC-089</strain>
    </source>
</reference>
<dbReference type="InterPro" id="IPR053167">
    <property type="entry name" value="Spore_coat_component"/>
</dbReference>
<dbReference type="RefSeq" id="WP_088605348.1">
    <property type="nucleotide sequence ID" value="NZ_NJIH01000013.1"/>
</dbReference>
<dbReference type="OrthoDB" id="8687921at2"/>
<evidence type="ECO:0000313" key="3">
    <source>
        <dbReference type="EMBL" id="OWT55160.1"/>
    </source>
</evidence>
<dbReference type="PANTHER" id="PTHR37089">
    <property type="entry name" value="PROTEIN U-RELATED"/>
    <property type="match status" value="1"/>
</dbReference>
<comment type="caution">
    <text evidence="3">The sequence shown here is derived from an EMBL/GenBank/DDBJ whole genome shotgun (WGS) entry which is preliminary data.</text>
</comment>
<dbReference type="EMBL" id="NJIH01000013">
    <property type="protein sequence ID" value="OWT55160.1"/>
    <property type="molecule type" value="Genomic_DNA"/>
</dbReference>
<protein>
    <recommendedName>
        <fullName evidence="2">Spore coat protein U/FanG domain-containing protein</fullName>
    </recommendedName>
</protein>
<gene>
    <name evidence="3" type="ORF">CEY11_20800</name>
</gene>
<feature type="signal peptide" evidence="1">
    <location>
        <begin position="1"/>
        <end position="27"/>
    </location>
</feature>
<dbReference type="SMART" id="SM00972">
    <property type="entry name" value="SCPU"/>
    <property type="match status" value="1"/>
</dbReference>
<name>A0A225M4W0_9BURK</name>
<proteinExistence type="predicted"/>
<evidence type="ECO:0000256" key="1">
    <source>
        <dbReference type="SAM" id="SignalP"/>
    </source>
</evidence>
<dbReference type="Proteomes" id="UP000214603">
    <property type="component" value="Unassembled WGS sequence"/>
</dbReference>
<keyword evidence="1" id="KW-0732">Signal</keyword>
<evidence type="ECO:0000313" key="4">
    <source>
        <dbReference type="Proteomes" id="UP000214603"/>
    </source>
</evidence>
<accession>A0A225M4W0</accession>
<dbReference type="Pfam" id="PF05229">
    <property type="entry name" value="SCPU"/>
    <property type="match status" value="1"/>
</dbReference>
<evidence type="ECO:0000259" key="2">
    <source>
        <dbReference type="Pfam" id="PF05229"/>
    </source>
</evidence>
<dbReference type="InterPro" id="IPR007893">
    <property type="entry name" value="Spore_coat_U/FanG"/>
</dbReference>
<sequence>MNSLSRYASQALLGGLVLLGSAGGASAVTTSSQFNVLINVQPSCTFTTAPTDLNFGSVASSGQATGSTEFDLQCTTGTAPVISLTSGNSWTMKGVDTTPYNNTSATIAYTLYSDSSYSTQWDDTHTKTAVNDGSAQHFTVYGKVPATGTVVGNFKDTVTVTLTY</sequence>
<feature type="chain" id="PRO_5012646421" description="Spore coat protein U/FanG domain-containing protein" evidence="1">
    <location>
        <begin position="28"/>
        <end position="164"/>
    </location>
</feature>
<keyword evidence="4" id="KW-1185">Reference proteome</keyword>
<organism evidence="3 4">
    <name type="scientific">Candidimonas nitroreducens</name>
    <dbReference type="NCBI Taxonomy" id="683354"/>
    <lineage>
        <taxon>Bacteria</taxon>
        <taxon>Pseudomonadati</taxon>
        <taxon>Pseudomonadota</taxon>
        <taxon>Betaproteobacteria</taxon>
        <taxon>Burkholderiales</taxon>
        <taxon>Alcaligenaceae</taxon>
        <taxon>Candidimonas</taxon>
    </lineage>
</organism>
<dbReference type="AlphaFoldDB" id="A0A225M4W0"/>
<feature type="domain" description="Spore coat protein U/FanG" evidence="2">
    <location>
        <begin position="32"/>
        <end position="161"/>
    </location>
</feature>